<organism evidence="4 5">
    <name type="scientific">Thalassotalea insulae</name>
    <dbReference type="NCBI Taxonomy" id="2056778"/>
    <lineage>
        <taxon>Bacteria</taxon>
        <taxon>Pseudomonadati</taxon>
        <taxon>Pseudomonadota</taxon>
        <taxon>Gammaproteobacteria</taxon>
        <taxon>Alteromonadales</taxon>
        <taxon>Colwelliaceae</taxon>
        <taxon>Thalassotalea</taxon>
    </lineage>
</organism>
<feature type="domain" description="NodB homology" evidence="3">
    <location>
        <begin position="82"/>
        <end position="325"/>
    </location>
</feature>
<dbReference type="InterPro" id="IPR002509">
    <property type="entry name" value="NODB_dom"/>
</dbReference>
<dbReference type="PANTHER" id="PTHR34216">
    <property type="match status" value="1"/>
</dbReference>
<dbReference type="EMBL" id="BSST01000001">
    <property type="protein sequence ID" value="GLX78200.1"/>
    <property type="molecule type" value="Genomic_DNA"/>
</dbReference>
<dbReference type="CDD" id="cd10918">
    <property type="entry name" value="CE4_NodB_like_5s_6s"/>
    <property type="match status" value="1"/>
</dbReference>
<proteinExistence type="predicted"/>
<dbReference type="Gene3D" id="3.20.20.370">
    <property type="entry name" value="Glycoside hydrolase/deacetylase"/>
    <property type="match status" value="1"/>
</dbReference>
<keyword evidence="5" id="KW-1185">Reference proteome</keyword>
<evidence type="ECO:0000313" key="5">
    <source>
        <dbReference type="Proteomes" id="UP001157186"/>
    </source>
</evidence>
<reference evidence="4 5" key="1">
    <citation type="submission" date="2023-03" db="EMBL/GenBank/DDBJ databases">
        <title>Draft genome sequence of Thalassotalea insulae KCTC 62186T.</title>
        <authorList>
            <person name="Sawabe T."/>
        </authorList>
    </citation>
    <scope>NUCLEOTIDE SEQUENCE [LARGE SCALE GENOMIC DNA]</scope>
    <source>
        <strain evidence="4 5">KCTC 62186</strain>
    </source>
</reference>
<dbReference type="InterPro" id="IPR051398">
    <property type="entry name" value="Polysacch_Deacetylase"/>
</dbReference>
<accession>A0ABQ6GU42</accession>
<dbReference type="InterPro" id="IPR011330">
    <property type="entry name" value="Glyco_hydro/deAcase_b/a-brl"/>
</dbReference>
<dbReference type="Pfam" id="PF01522">
    <property type="entry name" value="Polysacc_deac_1"/>
    <property type="match status" value="1"/>
</dbReference>
<comment type="caution">
    <text evidence="4">The sequence shown here is derived from an EMBL/GenBank/DDBJ whole genome shotgun (WGS) entry which is preliminary data.</text>
</comment>
<sequence>MIKSVLKQLYTKCSWPFLPNGVYCFNYHRIGDEEKSAFDPNVFSCTEQRFEQHIKFFNDKFVPISVEQLIEKIENNTKLDKKYALITFDDGYIDNYEVAYPILKRYNTPAAFYIATDYLDAPHIPWWDEIAWIVRHTKVPSIKLTNWQESIDISNSSAIEKIRKVLRVIKQDQSRTMPDKIAELENVCQCHIPDSLRNSSLFINWQQAKEMSDNGMHIGSHTLSHSILSHLNETEQKKEIEQSKAIIEQHLNKATTSIAYPVGGRSAFSKLTQQLAKQAGYKLAFSFIPGVVLSFAADQRYQLRRLPVDGNCTVKELKNIIVKNK</sequence>
<keyword evidence="2" id="KW-0732">Signal</keyword>
<dbReference type="Proteomes" id="UP001157186">
    <property type="component" value="Unassembled WGS sequence"/>
</dbReference>
<evidence type="ECO:0000256" key="2">
    <source>
        <dbReference type="ARBA" id="ARBA00022729"/>
    </source>
</evidence>
<dbReference type="SUPFAM" id="SSF88713">
    <property type="entry name" value="Glycoside hydrolase/deacetylase"/>
    <property type="match status" value="1"/>
</dbReference>
<evidence type="ECO:0000313" key="4">
    <source>
        <dbReference type="EMBL" id="GLX78200.1"/>
    </source>
</evidence>
<protein>
    <recommendedName>
        <fullName evidence="3">NodB homology domain-containing protein</fullName>
    </recommendedName>
</protein>
<dbReference type="PROSITE" id="PS51677">
    <property type="entry name" value="NODB"/>
    <property type="match status" value="1"/>
</dbReference>
<evidence type="ECO:0000259" key="3">
    <source>
        <dbReference type="PROSITE" id="PS51677"/>
    </source>
</evidence>
<comment type="subcellular location">
    <subcellularLocation>
        <location evidence="1">Secreted</location>
    </subcellularLocation>
</comment>
<dbReference type="RefSeq" id="WP_284244087.1">
    <property type="nucleotide sequence ID" value="NZ_BSST01000001.1"/>
</dbReference>
<gene>
    <name evidence="4" type="ORF">tinsulaeT_15400</name>
</gene>
<name>A0ABQ6GU42_9GAMM</name>
<evidence type="ECO:0000256" key="1">
    <source>
        <dbReference type="ARBA" id="ARBA00004613"/>
    </source>
</evidence>
<dbReference type="PANTHER" id="PTHR34216:SF3">
    <property type="entry name" value="POLY-BETA-1,6-N-ACETYL-D-GLUCOSAMINE N-DEACETYLASE"/>
    <property type="match status" value="1"/>
</dbReference>